<dbReference type="InterPro" id="IPR013094">
    <property type="entry name" value="AB_hydrolase_3"/>
</dbReference>
<dbReference type="InterPro" id="IPR050300">
    <property type="entry name" value="GDXG_lipolytic_enzyme"/>
</dbReference>
<sequence length="310" mass="33485">MPLDPQVKVLLDQIAAAPGPKLHTLSAPDARRVTGSMFRVPPERAEKVAKVEDRKIPGPAGSIPIRVYTPEGSGPFPVLVFFHGGGWVICDLESHDGPCRALTNKAGCVTVSVDYRLAPEHKFPAGVEDCFAATKWVAEHAKELNVDAGRLAVGGDSAGGNLSAVIAQLARDAGGPKIAFQLLIYPATEAELDTHSHKTFTDYFLTKDDIAWFWGHYLRTPADRKDPRIAPALAKSFKGLPPALIITAEFDPLRDEGEAYGEKLRAAGVPVSVTRYEGMIHGFFSMYEVLDKGKQAIDESAAALRKAFAK</sequence>
<dbReference type="PANTHER" id="PTHR48081">
    <property type="entry name" value="AB HYDROLASE SUPERFAMILY PROTEIN C4A8.06C"/>
    <property type="match status" value="1"/>
</dbReference>
<dbReference type="InterPro" id="IPR029058">
    <property type="entry name" value="AB_hydrolase_fold"/>
</dbReference>
<evidence type="ECO:0000256" key="1">
    <source>
        <dbReference type="ARBA" id="ARBA00010515"/>
    </source>
</evidence>
<dbReference type="AlphaFoldDB" id="G3CRE8"/>
<dbReference type="SUPFAM" id="SSF53474">
    <property type="entry name" value="alpha/beta-Hydrolases"/>
    <property type="match status" value="1"/>
</dbReference>
<dbReference type="Gene3D" id="3.40.50.1820">
    <property type="entry name" value="alpha/beta hydrolase"/>
    <property type="match status" value="1"/>
</dbReference>
<comment type="similarity">
    <text evidence="1">Belongs to the 'GDXG' lipolytic enzyme family.</text>
</comment>
<dbReference type="ESTHER" id="9zzzz-g3cre8">
    <property type="family name" value="Hormone-sensitive_lipase_like"/>
</dbReference>
<dbReference type="InterPro" id="IPR002168">
    <property type="entry name" value="Lipase_GDXG_HIS_AS"/>
</dbReference>
<organism evidence="4">
    <name type="scientific">uncultured organism</name>
    <dbReference type="NCBI Taxonomy" id="155900"/>
    <lineage>
        <taxon>unclassified sequences</taxon>
        <taxon>environmental samples</taxon>
    </lineage>
</organism>
<dbReference type="FunFam" id="3.40.50.1820:FF:000089">
    <property type="entry name" value="Alpha/beta hydrolase"/>
    <property type="match status" value="1"/>
</dbReference>
<proteinExistence type="inferred from homology"/>
<dbReference type="GO" id="GO:0016787">
    <property type="term" value="F:hydrolase activity"/>
    <property type="evidence" value="ECO:0007669"/>
    <property type="project" value="UniProtKB-KW"/>
</dbReference>
<dbReference type="PANTHER" id="PTHR48081:SF8">
    <property type="entry name" value="ALPHA_BETA HYDROLASE FOLD-3 DOMAIN-CONTAINING PROTEIN-RELATED"/>
    <property type="match status" value="1"/>
</dbReference>
<name>G3CRE8_9ZZZZ</name>
<evidence type="ECO:0000259" key="3">
    <source>
        <dbReference type="Pfam" id="PF07859"/>
    </source>
</evidence>
<evidence type="ECO:0000313" key="4">
    <source>
        <dbReference type="EMBL" id="AEM45131.1"/>
    </source>
</evidence>
<dbReference type="Pfam" id="PF07859">
    <property type="entry name" value="Abhydrolase_3"/>
    <property type="match status" value="1"/>
</dbReference>
<accession>G3CRE8</accession>
<dbReference type="PROSITE" id="PS01173">
    <property type="entry name" value="LIPASE_GDXG_HIS"/>
    <property type="match status" value="1"/>
</dbReference>
<keyword evidence="2" id="KW-0378">Hydrolase</keyword>
<protein>
    <recommendedName>
        <fullName evidence="3">Alpha/beta hydrolase fold-3 domain-containing protein</fullName>
    </recommendedName>
</protein>
<reference evidence="4" key="1">
    <citation type="journal article" date="2011" name="FEMS Microbiol. Ecol.">
        <title>Identification of novel lipolytic genes and gene families by screening of metagenomic libraries derived from soil samples of the German Biodiversity Exploratories.</title>
        <authorList>
            <person name="Nacke H."/>
            <person name="Will C."/>
            <person name="Herzog S."/>
            <person name="Nowka B."/>
            <person name="Engelhaupt M."/>
            <person name="Daniel R."/>
        </authorList>
    </citation>
    <scope>NUCLEOTIDE SEQUENCE</scope>
</reference>
<evidence type="ECO:0000256" key="2">
    <source>
        <dbReference type="ARBA" id="ARBA00022801"/>
    </source>
</evidence>
<dbReference type="EMBL" id="HQ156922">
    <property type="protein sequence ID" value="AEM45131.1"/>
    <property type="molecule type" value="Genomic_DNA"/>
</dbReference>
<feature type="domain" description="Alpha/beta hydrolase fold-3" evidence="3">
    <location>
        <begin position="79"/>
        <end position="284"/>
    </location>
</feature>